<organism evidence="1 2">
    <name type="scientific">Aquilegia coerulea</name>
    <name type="common">Rocky mountain columbine</name>
    <dbReference type="NCBI Taxonomy" id="218851"/>
    <lineage>
        <taxon>Eukaryota</taxon>
        <taxon>Viridiplantae</taxon>
        <taxon>Streptophyta</taxon>
        <taxon>Embryophyta</taxon>
        <taxon>Tracheophyta</taxon>
        <taxon>Spermatophyta</taxon>
        <taxon>Magnoliopsida</taxon>
        <taxon>Ranunculales</taxon>
        <taxon>Ranunculaceae</taxon>
        <taxon>Thalictroideae</taxon>
        <taxon>Aquilegia</taxon>
    </lineage>
</organism>
<name>A0A2G5CDC5_AQUCA</name>
<sequence length="79" mass="9167">MLSWEFPGQYVSRQFGFSDHRWIIWTKNAISNNWLLIVINCGHRLTVQGHFGFQGSQERRPHLLFGLAEESLVGVMHAI</sequence>
<gene>
    <name evidence="1" type="ORF">AQUCO_06100048v1</name>
</gene>
<keyword evidence="2" id="KW-1185">Reference proteome</keyword>
<evidence type="ECO:0000313" key="2">
    <source>
        <dbReference type="Proteomes" id="UP000230069"/>
    </source>
</evidence>
<reference evidence="1 2" key="1">
    <citation type="submission" date="2017-09" db="EMBL/GenBank/DDBJ databases">
        <title>WGS assembly of Aquilegia coerulea Goldsmith.</title>
        <authorList>
            <person name="Hodges S."/>
            <person name="Kramer E."/>
            <person name="Nordborg M."/>
            <person name="Tomkins J."/>
            <person name="Borevitz J."/>
            <person name="Derieg N."/>
            <person name="Yan J."/>
            <person name="Mihaltcheva S."/>
            <person name="Hayes R.D."/>
            <person name="Rokhsar D."/>
        </authorList>
    </citation>
    <scope>NUCLEOTIDE SEQUENCE [LARGE SCALE GENOMIC DNA]</scope>
    <source>
        <strain evidence="2">cv. Goldsmith</strain>
    </source>
</reference>
<dbReference type="Proteomes" id="UP000230069">
    <property type="component" value="Unassembled WGS sequence"/>
</dbReference>
<proteinExistence type="predicted"/>
<dbReference type="InParanoid" id="A0A2G5CDC5"/>
<evidence type="ECO:0000313" key="1">
    <source>
        <dbReference type="EMBL" id="PIA29264.1"/>
    </source>
</evidence>
<protein>
    <submittedName>
        <fullName evidence="1">Uncharacterized protein</fullName>
    </submittedName>
</protein>
<accession>A0A2G5CDC5</accession>
<dbReference type="EMBL" id="KZ305078">
    <property type="protein sequence ID" value="PIA29264.1"/>
    <property type="molecule type" value="Genomic_DNA"/>
</dbReference>
<dbReference type="AlphaFoldDB" id="A0A2G5CDC5"/>